<dbReference type="PRINTS" id="PR00625">
    <property type="entry name" value="JDOMAIN"/>
</dbReference>
<feature type="compositionally biased region" description="Basic and acidic residues" evidence="1">
    <location>
        <begin position="402"/>
        <end position="418"/>
    </location>
</feature>
<feature type="compositionally biased region" description="Low complexity" evidence="1">
    <location>
        <begin position="221"/>
        <end position="234"/>
    </location>
</feature>
<dbReference type="EMBL" id="JAEOAQ010000001">
    <property type="protein sequence ID" value="KAG5421155.1"/>
    <property type="molecule type" value="Genomic_DNA"/>
</dbReference>
<keyword evidence="4" id="KW-1185">Reference proteome</keyword>
<dbReference type="RefSeq" id="XP_067550271.1">
    <property type="nucleotide sequence ID" value="XM_067691306.1"/>
</dbReference>
<dbReference type="Pfam" id="PF00226">
    <property type="entry name" value="DnaJ"/>
    <property type="match status" value="1"/>
</dbReference>
<dbReference type="PANTHER" id="PTHR43948">
    <property type="entry name" value="DNAJ HOMOLOG SUBFAMILY B"/>
    <property type="match status" value="1"/>
</dbReference>
<dbReference type="SMART" id="SM00271">
    <property type="entry name" value="DnaJ"/>
    <property type="match status" value="1"/>
</dbReference>
<feature type="region of interest" description="Disordered" evidence="1">
    <location>
        <begin position="191"/>
        <end position="484"/>
    </location>
</feature>
<feature type="domain" description="J" evidence="2">
    <location>
        <begin position="7"/>
        <end position="89"/>
    </location>
</feature>
<protein>
    <recommendedName>
        <fullName evidence="2">J domain-containing protein</fullName>
    </recommendedName>
</protein>
<dbReference type="SUPFAM" id="SSF46565">
    <property type="entry name" value="Chaperone J-domain"/>
    <property type="match status" value="1"/>
</dbReference>
<dbReference type="OrthoDB" id="442087at2759"/>
<sequence length="706" mass="80262">MSLPTINHFQSLGVTPTTPFDEIKRAYRKLSLKYHPDKTPNKAHHEKFKEINAAFEVIRTHFEKFKTTSNVQMPTSNPNTTWSAYQQYSTSNTAGHPFSSRQYYSRYTHEHTASNVRNGAGANNSKEDAYFQAFHKSREQQRKASQQAAEAARRERERLVEILKAEAEAKRKEEMQRAEIRKRELEKMEEERKRQEAAKQRQQEEQRKEQVSQGGAYTTEAASNQNQSAKSSSKLFASDSDEEYNPYDHKQSHANGAQQNQEYQDAKQRRRDMVDAAETANDFLRNQVNPDDTEKMYKSKKGKPRDGKDDYVPSSKRQKNDRSSRTSGAKSRGGASNPIILEDDYSDIEPINISDGPYISDDEDEDEVDIEGGAPSGGNSKNTPRASPKARAAGTKNGSRVPPEKTPEPELDYDRLDDYIPSNVKPKVPPRNSSSLPPRPGSKNSSASPGRAAPPPTTTYTRHRATSPHKRSKISTNNGSSVFDMGNFDINVGDIEDIDFRELSESLPGSSKRKQPTSSSANVAHNTRSTRSSTARFTDGTSRAETLSTPLNKNSVRGHSATSFHTSDERSARTQLSVLDFHASATVHNFTSPQPPSFDFGPNISRNKWIRYKNSMMSYQESFLEYKKHIVQYQEERMQKDFELFNVVNDLRGDQSNLAVYNQCLKRDLEVITQFQEALRVFTFNMELFRQNCQWVKVREQDPNWN</sequence>
<name>A0A8H7ZJT2_9ASCO</name>
<reference evidence="3 4" key="1">
    <citation type="submission" date="2020-12" db="EMBL/GenBank/DDBJ databases">
        <title>Effect of drift, selection, and recombination on the evolution of hybrid genomes in Candida yeast pathogens.</title>
        <authorList>
            <person name="Mixao V."/>
            <person name="Ksiezopolska E."/>
            <person name="Saus E."/>
            <person name="Boekhout T."/>
            <person name="Gacser A."/>
            <person name="Gabaldon T."/>
        </authorList>
    </citation>
    <scope>NUCLEOTIDE SEQUENCE [LARGE SCALE GENOMIC DNA]</scope>
    <source>
        <strain evidence="3 4">BP57</strain>
    </source>
</reference>
<feature type="compositionally biased region" description="Low complexity" evidence="1">
    <location>
        <begin position="527"/>
        <end position="536"/>
    </location>
</feature>
<dbReference type="CDD" id="cd06257">
    <property type="entry name" value="DnaJ"/>
    <property type="match status" value="1"/>
</dbReference>
<feature type="region of interest" description="Disordered" evidence="1">
    <location>
        <begin position="506"/>
        <end position="569"/>
    </location>
</feature>
<feature type="compositionally biased region" description="Low complexity" evidence="1">
    <location>
        <begin position="430"/>
        <end position="451"/>
    </location>
</feature>
<evidence type="ECO:0000313" key="4">
    <source>
        <dbReference type="Proteomes" id="UP000669133"/>
    </source>
</evidence>
<feature type="compositionally biased region" description="Polar residues" evidence="1">
    <location>
        <begin position="516"/>
        <end position="526"/>
    </location>
</feature>
<evidence type="ECO:0000256" key="1">
    <source>
        <dbReference type="SAM" id="MobiDB-lite"/>
    </source>
</evidence>
<comment type="caution">
    <text evidence="3">The sequence shown here is derived from an EMBL/GenBank/DDBJ whole genome shotgun (WGS) entry which is preliminary data.</text>
</comment>
<gene>
    <name evidence="3" type="ORF">I9W82_000245</name>
</gene>
<evidence type="ECO:0000313" key="3">
    <source>
        <dbReference type="EMBL" id="KAG5421155.1"/>
    </source>
</evidence>
<feature type="compositionally biased region" description="Polar residues" evidence="1">
    <location>
        <begin position="539"/>
        <end position="565"/>
    </location>
</feature>
<dbReference type="InterPro" id="IPR001623">
    <property type="entry name" value="DnaJ_domain"/>
</dbReference>
<feature type="compositionally biased region" description="Polar residues" evidence="1">
    <location>
        <begin position="253"/>
        <end position="263"/>
    </location>
</feature>
<accession>A0A8H7ZJT2</accession>
<evidence type="ECO:0000259" key="2">
    <source>
        <dbReference type="PROSITE" id="PS50076"/>
    </source>
</evidence>
<dbReference type="AlphaFoldDB" id="A0A8H7ZJT2"/>
<feature type="compositionally biased region" description="Acidic residues" evidence="1">
    <location>
        <begin position="360"/>
        <end position="370"/>
    </location>
</feature>
<dbReference type="Gene3D" id="1.10.287.110">
    <property type="entry name" value="DnaJ domain"/>
    <property type="match status" value="1"/>
</dbReference>
<dbReference type="InterPro" id="IPR036869">
    <property type="entry name" value="J_dom_sf"/>
</dbReference>
<feature type="compositionally biased region" description="Basic and acidic residues" evidence="1">
    <location>
        <begin position="191"/>
        <end position="210"/>
    </location>
</feature>
<organism evidence="3 4">
    <name type="scientific">Candida metapsilosis</name>
    <dbReference type="NCBI Taxonomy" id="273372"/>
    <lineage>
        <taxon>Eukaryota</taxon>
        <taxon>Fungi</taxon>
        <taxon>Dikarya</taxon>
        <taxon>Ascomycota</taxon>
        <taxon>Saccharomycotina</taxon>
        <taxon>Pichiomycetes</taxon>
        <taxon>Debaryomycetaceae</taxon>
        <taxon>Candida/Lodderomyces clade</taxon>
        <taxon>Candida</taxon>
    </lineage>
</organism>
<proteinExistence type="predicted"/>
<dbReference type="PANTHER" id="PTHR43948:SF10">
    <property type="entry name" value="MRJ, ISOFORM E"/>
    <property type="match status" value="1"/>
</dbReference>
<feature type="compositionally biased region" description="Basic and acidic residues" evidence="1">
    <location>
        <begin position="264"/>
        <end position="274"/>
    </location>
</feature>
<dbReference type="PROSITE" id="PS50076">
    <property type="entry name" value="DNAJ_2"/>
    <property type="match status" value="1"/>
</dbReference>
<dbReference type="Proteomes" id="UP000669133">
    <property type="component" value="Unassembled WGS sequence"/>
</dbReference>
<dbReference type="GeneID" id="93648874"/>
<feature type="compositionally biased region" description="Basic residues" evidence="1">
    <location>
        <begin position="461"/>
        <end position="473"/>
    </location>
</feature>